<gene>
    <name evidence="1" type="ORF">SAMN02745178_01752</name>
</gene>
<keyword evidence="2" id="KW-1185">Reference proteome</keyword>
<dbReference type="AlphaFoldDB" id="A0A1T4XF59"/>
<sequence length="76" mass="8571">MCYVIAKERYAHGCIAFETVHGKHLADLKRSLNEALGNTGVEIMTISRPEAYGEYAPYHFVQTEDEFVAQVLALRP</sequence>
<dbReference type="RefSeq" id="WP_078784670.1">
    <property type="nucleotide sequence ID" value="NZ_FUYF01000009.1"/>
</dbReference>
<dbReference type="OrthoDB" id="2054140at2"/>
<dbReference type="InterPro" id="IPR046564">
    <property type="entry name" value="DUF6718"/>
</dbReference>
<dbReference type="Pfam" id="PF20476">
    <property type="entry name" value="DUF6718"/>
    <property type="match status" value="1"/>
</dbReference>
<dbReference type="GeneID" id="93338209"/>
<dbReference type="EMBL" id="FUYF01000009">
    <property type="protein sequence ID" value="SKA87685.1"/>
    <property type="molecule type" value="Genomic_DNA"/>
</dbReference>
<evidence type="ECO:0000313" key="1">
    <source>
        <dbReference type="EMBL" id="SKA87685.1"/>
    </source>
</evidence>
<accession>A0A1T4XF59</accession>
<dbReference type="Proteomes" id="UP000190286">
    <property type="component" value="Unassembled WGS sequence"/>
</dbReference>
<name>A0A1T4XF59_9FIRM</name>
<proteinExistence type="predicted"/>
<reference evidence="1 2" key="1">
    <citation type="submission" date="2017-02" db="EMBL/GenBank/DDBJ databases">
        <authorList>
            <person name="Peterson S.W."/>
        </authorList>
    </citation>
    <scope>NUCLEOTIDE SEQUENCE [LARGE SCALE GENOMIC DNA]</scope>
    <source>
        <strain evidence="1 2">ATCC 27749</strain>
    </source>
</reference>
<protein>
    <submittedName>
        <fullName evidence="1">Uncharacterized protein</fullName>
    </submittedName>
</protein>
<organism evidence="1 2">
    <name type="scientific">Gemmiger formicilis</name>
    <dbReference type="NCBI Taxonomy" id="745368"/>
    <lineage>
        <taxon>Bacteria</taxon>
        <taxon>Bacillati</taxon>
        <taxon>Bacillota</taxon>
        <taxon>Clostridia</taxon>
        <taxon>Eubacteriales</taxon>
        <taxon>Gemmiger</taxon>
    </lineage>
</organism>
<evidence type="ECO:0000313" key="2">
    <source>
        <dbReference type="Proteomes" id="UP000190286"/>
    </source>
</evidence>